<feature type="region of interest" description="Disordered" evidence="1">
    <location>
        <begin position="463"/>
        <end position="515"/>
    </location>
</feature>
<evidence type="ECO:0000313" key="3">
    <source>
        <dbReference type="Proteomes" id="UP001189429"/>
    </source>
</evidence>
<proteinExistence type="predicted"/>
<keyword evidence="3" id="KW-1185">Reference proteome</keyword>
<organism evidence="2 3">
    <name type="scientific">Prorocentrum cordatum</name>
    <dbReference type="NCBI Taxonomy" id="2364126"/>
    <lineage>
        <taxon>Eukaryota</taxon>
        <taxon>Sar</taxon>
        <taxon>Alveolata</taxon>
        <taxon>Dinophyceae</taxon>
        <taxon>Prorocentrales</taxon>
        <taxon>Prorocentraceae</taxon>
        <taxon>Prorocentrum</taxon>
    </lineage>
</organism>
<protein>
    <submittedName>
        <fullName evidence="2">Uncharacterized protein</fullName>
    </submittedName>
</protein>
<feature type="compositionally biased region" description="Gly residues" evidence="1">
    <location>
        <begin position="482"/>
        <end position="492"/>
    </location>
</feature>
<feature type="region of interest" description="Disordered" evidence="1">
    <location>
        <begin position="210"/>
        <end position="237"/>
    </location>
</feature>
<name>A0ABN9VJC0_9DINO</name>
<dbReference type="Proteomes" id="UP001189429">
    <property type="component" value="Unassembled WGS sequence"/>
</dbReference>
<sequence length="515" mass="55961">MPTETFTCLVSVGNFCLLASNWWSPPVQPAPACGCTCHCSEGSSWWPPVLIGILSVTTLLGLGPRLLWRAPQAQVQATDVKQRRGQITAGPPTNRYWALFDRAEGLWHERLCLFEYETGIIVATPDGDIYAEEYTDNEDLALSGPQGGVPRRLYPRRRYHFDPDDLDEDSQLRVDAARQLERLLASGEYPAAPLPLPDTGDAAALVPADDGAAADAGGGTATPRSGLPKELDDAPRGTSWYQLTDGFGQRMHDQVTVGLNDRCITDGRTGLLIRDGETVPVTALRPQRAGDDDVRTLPVQYNPRGERTRSFQNARGAFTEETFDDFPVRGLRTTGWLMEAFHRSGQSPVARHHWWRQMRGATTADPGIDDHLFLSELFELGGQYDQLNLPNSAAFEAIARRYQLWEERYAEKLKQVTEGPGAAAGVAAERHLFLGVASGSAALVAPSLAEYVAEKMEQESKILKERRKGREERNLAALASSGSGGGGGGGAAGAAALDGQGGKKRPPKKQKSDEG</sequence>
<comment type="caution">
    <text evidence="2">The sequence shown here is derived from an EMBL/GenBank/DDBJ whole genome shotgun (WGS) entry which is preliminary data.</text>
</comment>
<evidence type="ECO:0000313" key="2">
    <source>
        <dbReference type="EMBL" id="CAK0873359.1"/>
    </source>
</evidence>
<accession>A0ABN9VJC0</accession>
<reference evidence="2" key="1">
    <citation type="submission" date="2023-10" db="EMBL/GenBank/DDBJ databases">
        <authorList>
            <person name="Chen Y."/>
            <person name="Shah S."/>
            <person name="Dougan E. K."/>
            <person name="Thang M."/>
            <person name="Chan C."/>
        </authorList>
    </citation>
    <scope>NUCLEOTIDE SEQUENCE [LARGE SCALE GENOMIC DNA]</scope>
</reference>
<evidence type="ECO:0000256" key="1">
    <source>
        <dbReference type="SAM" id="MobiDB-lite"/>
    </source>
</evidence>
<dbReference type="EMBL" id="CAUYUJ010017273">
    <property type="protein sequence ID" value="CAK0873359.1"/>
    <property type="molecule type" value="Genomic_DNA"/>
</dbReference>
<feature type="compositionally biased region" description="Basic and acidic residues" evidence="1">
    <location>
        <begin position="463"/>
        <end position="474"/>
    </location>
</feature>
<gene>
    <name evidence="2" type="ORF">PCOR1329_LOCUS58600</name>
</gene>